<keyword evidence="3" id="KW-1185">Reference proteome</keyword>
<evidence type="ECO:0000313" key="3">
    <source>
        <dbReference type="Proteomes" id="UP000007115"/>
    </source>
</evidence>
<organism evidence="2 3">
    <name type="scientific">Hypocrea virens (strain Gv29-8 / FGSC 10586)</name>
    <name type="common">Gliocladium virens</name>
    <name type="synonym">Trichoderma virens</name>
    <dbReference type="NCBI Taxonomy" id="413071"/>
    <lineage>
        <taxon>Eukaryota</taxon>
        <taxon>Fungi</taxon>
        <taxon>Dikarya</taxon>
        <taxon>Ascomycota</taxon>
        <taxon>Pezizomycotina</taxon>
        <taxon>Sordariomycetes</taxon>
        <taxon>Hypocreomycetidae</taxon>
        <taxon>Hypocreales</taxon>
        <taxon>Hypocreaceae</taxon>
        <taxon>Trichoderma</taxon>
    </lineage>
</organism>
<accession>G9N1V9</accession>
<comment type="caution">
    <text evidence="2">The sequence shown here is derived from an EMBL/GenBank/DDBJ whole genome shotgun (WGS) entry which is preliminary data.</text>
</comment>
<dbReference type="Proteomes" id="UP000007115">
    <property type="component" value="Unassembled WGS sequence"/>
</dbReference>
<proteinExistence type="predicted"/>
<evidence type="ECO:0000313" key="2">
    <source>
        <dbReference type="EMBL" id="EHK19076.1"/>
    </source>
</evidence>
<dbReference type="VEuPathDB" id="FungiDB:TRIVIDRAFT_203826"/>
<dbReference type="HOGENOM" id="CLU_1001377_0_0_1"/>
<gene>
    <name evidence="2" type="ORF">TRIVIDRAFT_203826</name>
</gene>
<dbReference type="RefSeq" id="XP_013953283.1">
    <property type="nucleotide sequence ID" value="XM_014097808.1"/>
</dbReference>
<dbReference type="InParanoid" id="G9N1V9"/>
<reference evidence="2 3" key="1">
    <citation type="journal article" date="2011" name="Genome Biol.">
        <title>Comparative genome sequence analysis underscores mycoparasitism as the ancestral life style of Trichoderma.</title>
        <authorList>
            <person name="Kubicek C.P."/>
            <person name="Herrera-Estrella A."/>
            <person name="Seidl-Seiboth V."/>
            <person name="Martinez D.A."/>
            <person name="Druzhinina I.S."/>
            <person name="Thon M."/>
            <person name="Zeilinger S."/>
            <person name="Casas-Flores S."/>
            <person name="Horwitz B.A."/>
            <person name="Mukherjee P.K."/>
            <person name="Mukherjee M."/>
            <person name="Kredics L."/>
            <person name="Alcaraz L.D."/>
            <person name="Aerts A."/>
            <person name="Antal Z."/>
            <person name="Atanasova L."/>
            <person name="Cervantes-Badillo M.G."/>
            <person name="Challacombe J."/>
            <person name="Chertkov O."/>
            <person name="McCluskey K."/>
            <person name="Coulpier F."/>
            <person name="Deshpande N."/>
            <person name="von Doehren H."/>
            <person name="Ebbole D.J."/>
            <person name="Esquivel-Naranjo E.U."/>
            <person name="Fekete E."/>
            <person name="Flipphi M."/>
            <person name="Glaser F."/>
            <person name="Gomez-Rodriguez E.Y."/>
            <person name="Gruber S."/>
            <person name="Han C."/>
            <person name="Henrissat B."/>
            <person name="Hermosa R."/>
            <person name="Hernandez-Onate M."/>
            <person name="Karaffa L."/>
            <person name="Kosti I."/>
            <person name="Le Crom S."/>
            <person name="Lindquist E."/>
            <person name="Lucas S."/>
            <person name="Luebeck M."/>
            <person name="Luebeck P.S."/>
            <person name="Margeot A."/>
            <person name="Metz B."/>
            <person name="Misra M."/>
            <person name="Nevalainen H."/>
            <person name="Omann M."/>
            <person name="Packer N."/>
            <person name="Perrone G."/>
            <person name="Uresti-Rivera E.E."/>
            <person name="Salamov A."/>
            <person name="Schmoll M."/>
            <person name="Seiboth B."/>
            <person name="Shapiro H."/>
            <person name="Sukno S."/>
            <person name="Tamayo-Ramos J.A."/>
            <person name="Tisch D."/>
            <person name="Wiest A."/>
            <person name="Wilkinson H.H."/>
            <person name="Zhang M."/>
            <person name="Coutinho P.M."/>
            <person name="Kenerley C.M."/>
            <person name="Monte E."/>
            <person name="Baker S.E."/>
            <person name="Grigoriev I.V."/>
        </authorList>
    </citation>
    <scope>NUCLEOTIDE SEQUENCE [LARGE SCALE GENOMIC DNA]</scope>
    <source>
        <strain evidence="3">Gv29-8 / FGSC 10586</strain>
    </source>
</reference>
<feature type="region of interest" description="Disordered" evidence="1">
    <location>
        <begin position="219"/>
        <end position="242"/>
    </location>
</feature>
<dbReference type="AlphaFoldDB" id="G9N1V9"/>
<name>G9N1V9_HYPVG</name>
<sequence length="278" mass="30933">MPYGMHMSRDGRGQKMQLHHALALRHWATLQIRVETAEEETRLAEVQPEVQQEVQQDVQIHPRGGFIAQATEYAALFIDISFIQRHTVVYVVVVDCKCRVARRSQSAAKAVARRRVLIHMLMTDAKAMGGKQISHTAKAQNVHVSRIIPPASVKHSSAKPVLERGRHMQQVPGRFGGAAIWIRVYDAAIDVISFSLCDATRPIVPEPCPRDEAKGSFIASKGCGKKSRGQDERESLHFGSSPLGLKPLPHPLDQASLARVRTSQWAAYLIDDVDFINI</sequence>
<dbReference type="EMBL" id="ABDF02000084">
    <property type="protein sequence ID" value="EHK19076.1"/>
    <property type="molecule type" value="Genomic_DNA"/>
</dbReference>
<dbReference type="GeneID" id="25790271"/>
<evidence type="ECO:0000256" key="1">
    <source>
        <dbReference type="SAM" id="MobiDB-lite"/>
    </source>
</evidence>
<protein>
    <submittedName>
        <fullName evidence="2">Uncharacterized protein</fullName>
    </submittedName>
</protein>